<evidence type="ECO:0000313" key="3">
    <source>
        <dbReference type="Proteomes" id="UP000008065"/>
    </source>
</evidence>
<dbReference type="Proteomes" id="UP000008065">
    <property type="component" value="Unassembled WGS sequence"/>
</dbReference>
<evidence type="ECO:0000313" key="2">
    <source>
        <dbReference type="EMBL" id="EGO54184.1"/>
    </source>
</evidence>
<protein>
    <submittedName>
        <fullName evidence="2">Uncharacterized protein</fullName>
    </submittedName>
</protein>
<name>F8MWR3_NEUT8</name>
<organism evidence="2 3">
    <name type="scientific">Neurospora tetrasperma (strain FGSC 2508 / ATCC MYA-4615 / P0657)</name>
    <dbReference type="NCBI Taxonomy" id="510951"/>
    <lineage>
        <taxon>Eukaryota</taxon>
        <taxon>Fungi</taxon>
        <taxon>Dikarya</taxon>
        <taxon>Ascomycota</taxon>
        <taxon>Pezizomycotina</taxon>
        <taxon>Sordariomycetes</taxon>
        <taxon>Sordariomycetidae</taxon>
        <taxon>Sordariales</taxon>
        <taxon>Sordariaceae</taxon>
        <taxon>Neurospora</taxon>
    </lineage>
</organism>
<dbReference type="GeneID" id="20831699"/>
<keyword evidence="3" id="KW-1185">Reference proteome</keyword>
<dbReference type="RefSeq" id="XP_009854172.1">
    <property type="nucleotide sequence ID" value="XM_009855870.1"/>
</dbReference>
<dbReference type="KEGG" id="nte:NEUTE1DRAFT96006"/>
<reference evidence="3" key="1">
    <citation type="journal article" date="2011" name="Genetics">
        <title>Massive changes in genome architecture accompany the transition to self-fertility in the filamentous fungus Neurospora tetrasperma.</title>
        <authorList>
            <person name="Ellison C.E."/>
            <person name="Stajich J.E."/>
            <person name="Jacobson D.J."/>
            <person name="Natvig D.O."/>
            <person name="Lapidus A."/>
            <person name="Foster B."/>
            <person name="Aerts A."/>
            <person name="Riley R."/>
            <person name="Lindquist E.A."/>
            <person name="Grigoriev I.V."/>
            <person name="Taylor J.W."/>
        </authorList>
    </citation>
    <scope>NUCLEOTIDE SEQUENCE [LARGE SCALE GENOMIC DNA]</scope>
    <source>
        <strain evidence="3">FGSC 2508 / P0657</strain>
    </source>
</reference>
<dbReference type="AlphaFoldDB" id="F8MWR3"/>
<dbReference type="EMBL" id="GL891307">
    <property type="protein sequence ID" value="EGO54184.1"/>
    <property type="molecule type" value="Genomic_DNA"/>
</dbReference>
<sequence>MPRTGGTCPGRTRIPSSILQLPFSPKHRSCIQSAGSARADAYTNPKSSCPGISHTLMPS</sequence>
<evidence type="ECO:0000256" key="1">
    <source>
        <dbReference type="SAM" id="MobiDB-lite"/>
    </source>
</evidence>
<accession>F8MWR3</accession>
<gene>
    <name evidence="2" type="ORF">NEUTE1DRAFT_96006</name>
</gene>
<dbReference type="VEuPathDB" id="FungiDB:NEUTE1DRAFT_96006"/>
<feature type="region of interest" description="Disordered" evidence="1">
    <location>
        <begin position="36"/>
        <end position="59"/>
    </location>
</feature>
<dbReference type="HOGENOM" id="CLU_2961369_0_0_1"/>
<proteinExistence type="predicted"/>